<dbReference type="PANTHER" id="PTHR48090:SF3">
    <property type="entry name" value="UNDECAPRENYL-PHOSPHATE 4-DEOXY-4-FORMAMIDO-L-ARABINOSE TRANSFERASE"/>
    <property type="match status" value="1"/>
</dbReference>
<evidence type="ECO:0000256" key="3">
    <source>
        <dbReference type="ARBA" id="ARBA00022679"/>
    </source>
</evidence>
<dbReference type="PANTHER" id="PTHR48090">
    <property type="entry name" value="UNDECAPRENYL-PHOSPHATE 4-DEOXY-4-FORMAMIDO-L-ARABINOSE TRANSFERASE-RELATED"/>
    <property type="match status" value="1"/>
</dbReference>
<protein>
    <submittedName>
        <fullName evidence="9">Dolichol-phosphate mannosyltransferase</fullName>
    </submittedName>
</protein>
<keyword evidence="10" id="KW-1185">Reference proteome</keyword>
<keyword evidence="1" id="KW-1003">Cell membrane</keyword>
<dbReference type="InterPro" id="IPR050256">
    <property type="entry name" value="Glycosyltransferase_2"/>
</dbReference>
<keyword evidence="2 9" id="KW-0328">Glycosyltransferase</keyword>
<name>A0ABQ1TE23_9GAMM</name>
<evidence type="ECO:0000313" key="9">
    <source>
        <dbReference type="EMBL" id="GGE89485.1"/>
    </source>
</evidence>
<feature type="domain" description="Glycosyltransferase 2-like" evidence="8">
    <location>
        <begin position="26"/>
        <end position="188"/>
    </location>
</feature>
<comment type="caution">
    <text evidence="9">The sequence shown here is derived from an EMBL/GenBank/DDBJ whole genome shotgun (WGS) entry which is preliminary data.</text>
</comment>
<evidence type="ECO:0000256" key="1">
    <source>
        <dbReference type="ARBA" id="ARBA00022475"/>
    </source>
</evidence>
<evidence type="ECO:0000313" key="10">
    <source>
        <dbReference type="Proteomes" id="UP000606498"/>
    </source>
</evidence>
<keyword evidence="4" id="KW-0812">Transmembrane</keyword>
<evidence type="ECO:0000256" key="2">
    <source>
        <dbReference type="ARBA" id="ARBA00022676"/>
    </source>
</evidence>
<dbReference type="InterPro" id="IPR001173">
    <property type="entry name" value="Glyco_trans_2-like"/>
</dbReference>
<dbReference type="CDD" id="cd04179">
    <property type="entry name" value="DPM_DPG-synthase_like"/>
    <property type="match status" value="1"/>
</dbReference>
<keyword evidence="7" id="KW-0472">Membrane</keyword>
<dbReference type="GO" id="GO:0016757">
    <property type="term" value="F:glycosyltransferase activity"/>
    <property type="evidence" value="ECO:0007669"/>
    <property type="project" value="UniProtKB-KW"/>
</dbReference>
<dbReference type="Pfam" id="PF00535">
    <property type="entry name" value="Glycos_transf_2"/>
    <property type="match status" value="1"/>
</dbReference>
<proteinExistence type="predicted"/>
<keyword evidence="6" id="KW-1133">Transmembrane helix</keyword>
<evidence type="ECO:0000256" key="7">
    <source>
        <dbReference type="ARBA" id="ARBA00023136"/>
    </source>
</evidence>
<keyword evidence="3" id="KW-0808">Transferase</keyword>
<dbReference type="InterPro" id="IPR029044">
    <property type="entry name" value="Nucleotide-diphossugar_trans"/>
</dbReference>
<accession>A0ABQ1TE23</accession>
<evidence type="ECO:0000256" key="4">
    <source>
        <dbReference type="ARBA" id="ARBA00022692"/>
    </source>
</evidence>
<evidence type="ECO:0000256" key="6">
    <source>
        <dbReference type="ARBA" id="ARBA00022989"/>
    </source>
</evidence>
<keyword evidence="5" id="KW-0448">Lipopolysaccharide biosynthesis</keyword>
<gene>
    <name evidence="9" type="ORF">GCM10011520_32400</name>
</gene>
<evidence type="ECO:0000259" key="8">
    <source>
        <dbReference type="Pfam" id="PF00535"/>
    </source>
</evidence>
<sequence>MLQFKLMEHRLELFLGQYPGSLFLISVVIPAKDEAGNIGPLINEICQALASTTPFEILVVDDGSSDNTAEEVLQTAKQNGCDARVIRHKRSTGQSTAICTGVREAKGEYIVTLDADGQNDPADIPAMIRLIPEMNSADFCIAGYRKHRKDTAWKRFQSRFANRVRDALLHDGVPDTGCGLKLFPRASFLKLPYFNHMHRYIPALIRRMGGDVRISVVNHRDRQAGISKYTAWNRLWVGIVDILGVMWLIRRAKIAEIDSIEYSRRD</sequence>
<dbReference type="Proteomes" id="UP000606498">
    <property type="component" value="Unassembled WGS sequence"/>
</dbReference>
<reference evidence="10" key="1">
    <citation type="journal article" date="2019" name="Int. J. Syst. Evol. Microbiol.">
        <title>The Global Catalogue of Microorganisms (GCM) 10K type strain sequencing project: providing services to taxonomists for standard genome sequencing and annotation.</title>
        <authorList>
            <consortium name="The Broad Institute Genomics Platform"/>
            <consortium name="The Broad Institute Genome Sequencing Center for Infectious Disease"/>
            <person name="Wu L."/>
            <person name="Ma J."/>
        </authorList>
    </citation>
    <scope>NUCLEOTIDE SEQUENCE [LARGE SCALE GENOMIC DNA]</scope>
    <source>
        <strain evidence="10">CGMCC 1.16033</strain>
    </source>
</reference>
<dbReference type="EMBL" id="BMKO01000010">
    <property type="protein sequence ID" value="GGE89485.1"/>
    <property type="molecule type" value="Genomic_DNA"/>
</dbReference>
<dbReference type="Gene3D" id="3.90.550.10">
    <property type="entry name" value="Spore Coat Polysaccharide Biosynthesis Protein SpsA, Chain A"/>
    <property type="match status" value="1"/>
</dbReference>
<evidence type="ECO:0000256" key="5">
    <source>
        <dbReference type="ARBA" id="ARBA00022985"/>
    </source>
</evidence>
<organism evidence="9 10">
    <name type="scientific">Shewanella carassii</name>
    <dbReference type="NCBI Taxonomy" id="1987584"/>
    <lineage>
        <taxon>Bacteria</taxon>
        <taxon>Pseudomonadati</taxon>
        <taxon>Pseudomonadota</taxon>
        <taxon>Gammaproteobacteria</taxon>
        <taxon>Alteromonadales</taxon>
        <taxon>Shewanellaceae</taxon>
        <taxon>Shewanella</taxon>
    </lineage>
</organism>
<dbReference type="SUPFAM" id="SSF53448">
    <property type="entry name" value="Nucleotide-diphospho-sugar transferases"/>
    <property type="match status" value="1"/>
</dbReference>